<gene>
    <name evidence="7" type="ORF">NFI88_13500</name>
</gene>
<dbReference type="EMBL" id="JAMZEJ010000008">
    <property type="protein sequence ID" value="MCQ8241852.1"/>
    <property type="molecule type" value="Genomic_DNA"/>
</dbReference>
<dbReference type="Proteomes" id="UP001524547">
    <property type="component" value="Unassembled WGS sequence"/>
</dbReference>
<protein>
    <submittedName>
        <fullName evidence="7">TetR/AcrR family transcriptional regulator</fullName>
    </submittedName>
</protein>
<sequence length="217" mass="22999">MDAERGAASDARGTGWMPGGSAGSGGPEAARGEIARPPLPRPGGRSARVQAAVHEAVRAIQARGEEMSIPAVAAAAGVMPSTLYRRWGSLAQLLSDVALERLQPDASAPDTGSLEGDLRFWLDQYVEEMSSTPGRAMLRDLLGGALPGNAGQCFAYTCQFVGRMLDQARARHEATPTIDMIRDRLLAPVLYRILFTNEPPGSDEIRAMVSEVLAQAG</sequence>
<evidence type="ECO:0000256" key="3">
    <source>
        <dbReference type="ARBA" id="ARBA00023163"/>
    </source>
</evidence>
<evidence type="ECO:0000256" key="2">
    <source>
        <dbReference type="ARBA" id="ARBA00023125"/>
    </source>
</evidence>
<dbReference type="InterPro" id="IPR011075">
    <property type="entry name" value="TetR_C"/>
</dbReference>
<accession>A0ABT1VZR8</accession>
<dbReference type="PANTHER" id="PTHR30055">
    <property type="entry name" value="HTH-TYPE TRANSCRIPTIONAL REGULATOR RUTR"/>
    <property type="match status" value="1"/>
</dbReference>
<evidence type="ECO:0000259" key="5">
    <source>
        <dbReference type="Pfam" id="PF00440"/>
    </source>
</evidence>
<evidence type="ECO:0000313" key="8">
    <source>
        <dbReference type="Proteomes" id="UP001524547"/>
    </source>
</evidence>
<comment type="caution">
    <text evidence="7">The sequence shown here is derived from an EMBL/GenBank/DDBJ whole genome shotgun (WGS) entry which is preliminary data.</text>
</comment>
<dbReference type="SUPFAM" id="SSF46689">
    <property type="entry name" value="Homeodomain-like"/>
    <property type="match status" value="1"/>
</dbReference>
<evidence type="ECO:0000256" key="4">
    <source>
        <dbReference type="SAM" id="MobiDB-lite"/>
    </source>
</evidence>
<dbReference type="InterPro" id="IPR001647">
    <property type="entry name" value="HTH_TetR"/>
</dbReference>
<dbReference type="RefSeq" id="WP_422920607.1">
    <property type="nucleotide sequence ID" value="NZ_JAMZEJ010000008.1"/>
</dbReference>
<dbReference type="SUPFAM" id="SSF48498">
    <property type="entry name" value="Tetracyclin repressor-like, C-terminal domain"/>
    <property type="match status" value="1"/>
</dbReference>
<keyword evidence="1" id="KW-0805">Transcription regulation</keyword>
<name>A0ABT1VZR8_9PROT</name>
<feature type="region of interest" description="Disordered" evidence="4">
    <location>
        <begin position="1"/>
        <end position="47"/>
    </location>
</feature>
<organism evidence="7 8">
    <name type="scientific">Rhizosaccharibacter radicis</name>
    <dbReference type="NCBI Taxonomy" id="2782605"/>
    <lineage>
        <taxon>Bacteria</taxon>
        <taxon>Pseudomonadati</taxon>
        <taxon>Pseudomonadota</taxon>
        <taxon>Alphaproteobacteria</taxon>
        <taxon>Acetobacterales</taxon>
        <taxon>Acetobacteraceae</taxon>
        <taxon>Rhizosaccharibacter</taxon>
    </lineage>
</organism>
<dbReference type="Gene3D" id="1.10.10.60">
    <property type="entry name" value="Homeodomain-like"/>
    <property type="match status" value="1"/>
</dbReference>
<evidence type="ECO:0000256" key="1">
    <source>
        <dbReference type="ARBA" id="ARBA00023015"/>
    </source>
</evidence>
<feature type="domain" description="Tetracyclin repressor-like C-terminal" evidence="6">
    <location>
        <begin position="109"/>
        <end position="212"/>
    </location>
</feature>
<keyword evidence="2" id="KW-0238">DNA-binding</keyword>
<proteinExistence type="predicted"/>
<keyword evidence="3" id="KW-0804">Transcription</keyword>
<dbReference type="Pfam" id="PF16859">
    <property type="entry name" value="TetR_C_11"/>
    <property type="match status" value="1"/>
</dbReference>
<reference evidence="7 8" key="1">
    <citation type="submission" date="2022-06" db="EMBL/GenBank/DDBJ databases">
        <title>Rhizosaccharibacter gen. nov. sp. nov. KSS12, endophytic bacteria isolated from sugarcane.</title>
        <authorList>
            <person name="Pitiwittayakul N."/>
        </authorList>
    </citation>
    <scope>NUCLEOTIDE SEQUENCE [LARGE SCALE GENOMIC DNA]</scope>
    <source>
        <strain evidence="7 8">KSS12</strain>
    </source>
</reference>
<feature type="compositionally biased region" description="Gly residues" evidence="4">
    <location>
        <begin position="16"/>
        <end position="26"/>
    </location>
</feature>
<keyword evidence="8" id="KW-1185">Reference proteome</keyword>
<dbReference type="InterPro" id="IPR036271">
    <property type="entry name" value="Tet_transcr_reg_TetR-rel_C_sf"/>
</dbReference>
<dbReference type="Pfam" id="PF00440">
    <property type="entry name" value="TetR_N"/>
    <property type="match status" value="1"/>
</dbReference>
<evidence type="ECO:0000259" key="6">
    <source>
        <dbReference type="Pfam" id="PF16859"/>
    </source>
</evidence>
<dbReference type="InterPro" id="IPR009057">
    <property type="entry name" value="Homeodomain-like_sf"/>
</dbReference>
<dbReference type="Gene3D" id="1.10.357.10">
    <property type="entry name" value="Tetracycline Repressor, domain 2"/>
    <property type="match status" value="1"/>
</dbReference>
<dbReference type="InterPro" id="IPR050109">
    <property type="entry name" value="HTH-type_TetR-like_transc_reg"/>
</dbReference>
<feature type="domain" description="HTH tetR-type" evidence="5">
    <location>
        <begin position="54"/>
        <end position="95"/>
    </location>
</feature>
<dbReference type="PANTHER" id="PTHR30055:SF148">
    <property type="entry name" value="TETR-FAMILY TRANSCRIPTIONAL REGULATOR"/>
    <property type="match status" value="1"/>
</dbReference>
<evidence type="ECO:0000313" key="7">
    <source>
        <dbReference type="EMBL" id="MCQ8241852.1"/>
    </source>
</evidence>